<proteinExistence type="predicted"/>
<dbReference type="KEGG" id="ztr:MYCGRDRAFT_93569"/>
<reference evidence="1 2" key="1">
    <citation type="journal article" date="2011" name="PLoS Genet.">
        <title>Finished genome of the fungal wheat pathogen Mycosphaerella graminicola reveals dispensome structure, chromosome plasticity, and stealth pathogenesis.</title>
        <authorList>
            <person name="Goodwin S.B."/>
            <person name="Ben M'barek S."/>
            <person name="Dhillon B."/>
            <person name="Wittenberg A.H.J."/>
            <person name="Crane C.F."/>
            <person name="Hane J.K."/>
            <person name="Foster A.J."/>
            <person name="Van der Lee T.A.J."/>
            <person name="Grimwood J."/>
            <person name="Aerts A."/>
            <person name="Antoniw J."/>
            <person name="Bailey A."/>
            <person name="Bluhm B."/>
            <person name="Bowler J."/>
            <person name="Bristow J."/>
            <person name="van der Burgt A."/>
            <person name="Canto-Canche B."/>
            <person name="Churchill A.C.L."/>
            <person name="Conde-Ferraez L."/>
            <person name="Cools H.J."/>
            <person name="Coutinho P.M."/>
            <person name="Csukai M."/>
            <person name="Dehal P."/>
            <person name="De Wit P."/>
            <person name="Donzelli B."/>
            <person name="van de Geest H.C."/>
            <person name="van Ham R.C.H.J."/>
            <person name="Hammond-Kosack K.E."/>
            <person name="Henrissat B."/>
            <person name="Kilian A."/>
            <person name="Kobayashi A.K."/>
            <person name="Koopmann E."/>
            <person name="Kourmpetis Y."/>
            <person name="Kuzniar A."/>
            <person name="Lindquist E."/>
            <person name="Lombard V."/>
            <person name="Maliepaard C."/>
            <person name="Martins N."/>
            <person name="Mehrabi R."/>
            <person name="Nap J.P.H."/>
            <person name="Ponomarenko A."/>
            <person name="Rudd J.J."/>
            <person name="Salamov A."/>
            <person name="Schmutz J."/>
            <person name="Schouten H.J."/>
            <person name="Shapiro H."/>
            <person name="Stergiopoulos I."/>
            <person name="Torriani S.F.F."/>
            <person name="Tu H."/>
            <person name="de Vries R.P."/>
            <person name="Waalwijk C."/>
            <person name="Ware S.B."/>
            <person name="Wiebenga A."/>
            <person name="Zwiers L.-H."/>
            <person name="Oliver R.P."/>
            <person name="Grigoriev I.V."/>
            <person name="Kema G.H.J."/>
        </authorList>
    </citation>
    <scope>NUCLEOTIDE SEQUENCE [LARGE SCALE GENOMIC DNA]</scope>
    <source>
        <strain evidence="2">CBS 115943 / IPO323</strain>
    </source>
</reference>
<protein>
    <submittedName>
        <fullName evidence="1">Uncharacterized protein</fullName>
    </submittedName>
</protein>
<keyword evidence="2" id="KW-1185">Reference proteome</keyword>
<dbReference type="Proteomes" id="UP000008062">
    <property type="component" value="Chromosome 5"/>
</dbReference>
<dbReference type="AlphaFoldDB" id="F9XB64"/>
<dbReference type="EMBL" id="CM001200">
    <property type="protein sequence ID" value="EGP87399.1"/>
    <property type="molecule type" value="Genomic_DNA"/>
</dbReference>
<dbReference type="InParanoid" id="F9XB64"/>
<sequence length="202" mass="21585">MSHEFAKAGERTWLCSLASGYAVSAMPVVPDSEDLGWVEEEAGEGGLIEIVEACQSASLGRFMGHGEEFPGLQSAISGVVGMQRFGQDTLRGWEFLSASRSMKVVIGADTILLRAFCSLETNIVRYASRKSSCRSSDADTGIHIGNTGRYFEEITSASLLRARCTEAYGDSRFDGLEYIMKLSLEGGGQTAATFGGYGGHGP</sequence>
<evidence type="ECO:0000313" key="1">
    <source>
        <dbReference type="EMBL" id="EGP87399.1"/>
    </source>
</evidence>
<organism evidence="1 2">
    <name type="scientific">Zymoseptoria tritici (strain CBS 115943 / IPO323)</name>
    <name type="common">Speckled leaf blotch fungus</name>
    <name type="synonym">Septoria tritici</name>
    <dbReference type="NCBI Taxonomy" id="336722"/>
    <lineage>
        <taxon>Eukaryota</taxon>
        <taxon>Fungi</taxon>
        <taxon>Dikarya</taxon>
        <taxon>Ascomycota</taxon>
        <taxon>Pezizomycotina</taxon>
        <taxon>Dothideomycetes</taxon>
        <taxon>Dothideomycetidae</taxon>
        <taxon>Mycosphaerellales</taxon>
        <taxon>Mycosphaerellaceae</taxon>
        <taxon>Zymoseptoria</taxon>
    </lineage>
</organism>
<accession>F9XB64</accession>
<dbReference type="RefSeq" id="XP_003852423.1">
    <property type="nucleotide sequence ID" value="XM_003852375.1"/>
</dbReference>
<name>F9XB64_ZYMTI</name>
<gene>
    <name evidence="1" type="ORF">MYCGRDRAFT_93569</name>
</gene>
<dbReference type="GeneID" id="13394168"/>
<evidence type="ECO:0000313" key="2">
    <source>
        <dbReference type="Proteomes" id="UP000008062"/>
    </source>
</evidence>
<dbReference type="HOGENOM" id="CLU_1355613_0_0_1"/>